<proteinExistence type="predicted"/>
<protein>
    <submittedName>
        <fullName evidence="1">Uncharacterized protein</fullName>
    </submittedName>
</protein>
<reference evidence="2" key="1">
    <citation type="submission" date="2016-10" db="EMBL/GenBank/DDBJ databases">
        <authorList>
            <person name="Varghese N."/>
            <person name="Submissions S."/>
        </authorList>
    </citation>
    <scope>NUCLEOTIDE SEQUENCE [LARGE SCALE GENOMIC DNA]</scope>
    <source>
        <strain evidence="2">VPI 5359</strain>
    </source>
</reference>
<keyword evidence="2" id="KW-1185">Reference proteome</keyword>
<evidence type="ECO:0000313" key="1">
    <source>
        <dbReference type="EMBL" id="SDY29910.1"/>
    </source>
</evidence>
<gene>
    <name evidence="1" type="ORF">SAMN04488579_12441</name>
</gene>
<evidence type="ECO:0000313" key="2">
    <source>
        <dbReference type="Proteomes" id="UP000199652"/>
    </source>
</evidence>
<dbReference type="Proteomes" id="UP000199652">
    <property type="component" value="Unassembled WGS sequence"/>
</dbReference>
<dbReference type="STRING" id="1528.SAMN04488579_12441"/>
<dbReference type="AlphaFoldDB" id="A0A1H3IQC2"/>
<organism evidence="1 2">
    <name type="scientific">Eubacterium barkeri</name>
    <name type="common">Clostridium barkeri</name>
    <dbReference type="NCBI Taxonomy" id="1528"/>
    <lineage>
        <taxon>Bacteria</taxon>
        <taxon>Bacillati</taxon>
        <taxon>Bacillota</taxon>
        <taxon>Clostridia</taxon>
        <taxon>Eubacteriales</taxon>
        <taxon>Eubacteriaceae</taxon>
        <taxon>Eubacterium</taxon>
    </lineage>
</organism>
<name>A0A1H3IQC2_EUBBA</name>
<dbReference type="EMBL" id="FNOU01000024">
    <property type="protein sequence ID" value="SDY29910.1"/>
    <property type="molecule type" value="Genomic_DNA"/>
</dbReference>
<accession>A0A1H3IQC2</accession>
<sequence length="210" mass="24292">MNKYEYKVVCPQRIPENIPLDQELELVPTWEWNAPTFGDGIGRIDSNGNKKSLFKSDTENGNTDILDACIENLDLIEIDKNIRNDGCIERVTVLYVPYVFTDHIKFKPTIDCEVPWNSKSSMTITYELLFVAENSKRYVEVPFKTVNVNPLLNLYEEFKDFAEEHFQDDDGLIVDFYKDNGERDLFEFEYSDLMDCLVSARIVGVDDGTN</sequence>